<comment type="caution">
    <text evidence="2">The sequence shown here is derived from an EMBL/GenBank/DDBJ whole genome shotgun (WGS) entry which is preliminary data.</text>
</comment>
<reference evidence="2 3" key="1">
    <citation type="submission" date="2016-12" db="EMBL/GenBank/DDBJ databases">
        <title>Comparative genomics of Bartonella apis.</title>
        <authorList>
            <person name="Engel P."/>
        </authorList>
    </citation>
    <scope>NUCLEOTIDE SEQUENCE [LARGE SCALE GENOMIC DNA]</scope>
    <source>
        <strain evidence="2 3">PEB0149</strain>
    </source>
</reference>
<gene>
    <name evidence="2" type="ORF">PEB0149_000200</name>
</gene>
<sequence length="108" mass="11592">MKNLTSMALLLCGVSSFTVSAYAGITEDLTGKCSPYNCVWSDDEVEQTTGTEKTYARMFIGSGTYSLSGPDTVLNIKINEGAPAYLRQGSLYVGNPEGSYNTHSSLIM</sequence>
<keyword evidence="3" id="KW-1185">Reference proteome</keyword>
<feature type="chain" id="PRO_5011982976" evidence="1">
    <location>
        <begin position="24"/>
        <end position="108"/>
    </location>
</feature>
<evidence type="ECO:0000313" key="2">
    <source>
        <dbReference type="EMBL" id="OLY42615.1"/>
    </source>
</evidence>
<accession>A0A1R0F6N3</accession>
<name>A0A1R0F6N3_9HYPH</name>
<protein>
    <submittedName>
        <fullName evidence="2">Uncharacterized protein</fullName>
    </submittedName>
</protein>
<dbReference type="EMBL" id="LXYT01000004">
    <property type="protein sequence ID" value="OLY42615.1"/>
    <property type="molecule type" value="Genomic_DNA"/>
</dbReference>
<proteinExistence type="predicted"/>
<dbReference type="RefSeq" id="WP_143238557.1">
    <property type="nucleotide sequence ID" value="NZ_LXYT01000004.1"/>
</dbReference>
<organism evidence="2 3">
    <name type="scientific">Bartonella apis</name>
    <dbReference type="NCBI Taxonomy" id="1686310"/>
    <lineage>
        <taxon>Bacteria</taxon>
        <taxon>Pseudomonadati</taxon>
        <taxon>Pseudomonadota</taxon>
        <taxon>Alphaproteobacteria</taxon>
        <taxon>Hyphomicrobiales</taxon>
        <taxon>Bartonellaceae</taxon>
        <taxon>Bartonella</taxon>
    </lineage>
</organism>
<keyword evidence="1" id="KW-0732">Signal</keyword>
<feature type="signal peptide" evidence="1">
    <location>
        <begin position="1"/>
        <end position="23"/>
    </location>
</feature>
<evidence type="ECO:0000313" key="3">
    <source>
        <dbReference type="Proteomes" id="UP000187344"/>
    </source>
</evidence>
<feature type="non-terminal residue" evidence="2">
    <location>
        <position position="108"/>
    </location>
</feature>
<evidence type="ECO:0000256" key="1">
    <source>
        <dbReference type="SAM" id="SignalP"/>
    </source>
</evidence>
<dbReference type="AlphaFoldDB" id="A0A1R0F6N3"/>
<dbReference type="Proteomes" id="UP000187344">
    <property type="component" value="Unassembled WGS sequence"/>
</dbReference>